<proteinExistence type="predicted"/>
<protein>
    <submittedName>
        <fullName evidence="3">Uncharacterized protein</fullName>
    </submittedName>
</protein>
<gene>
    <name evidence="3" type="ORF">FHX52_4407</name>
</gene>
<feature type="transmembrane region" description="Helical" evidence="2">
    <location>
        <begin position="52"/>
        <end position="71"/>
    </location>
</feature>
<keyword evidence="2" id="KW-0812">Transmembrane</keyword>
<comment type="caution">
    <text evidence="3">The sequence shown here is derived from an EMBL/GenBank/DDBJ whole genome shotgun (WGS) entry which is preliminary data.</text>
</comment>
<dbReference type="InterPro" id="IPR046674">
    <property type="entry name" value="DUF6544"/>
</dbReference>
<dbReference type="EMBL" id="VFQF01000003">
    <property type="protein sequence ID" value="TQN45172.1"/>
    <property type="molecule type" value="Genomic_DNA"/>
</dbReference>
<evidence type="ECO:0000313" key="4">
    <source>
        <dbReference type="Proteomes" id="UP000320085"/>
    </source>
</evidence>
<feature type="region of interest" description="Disordered" evidence="1">
    <location>
        <begin position="382"/>
        <end position="404"/>
    </location>
</feature>
<dbReference type="Pfam" id="PF20181">
    <property type="entry name" value="DUF6544"/>
    <property type="match status" value="1"/>
</dbReference>
<evidence type="ECO:0000256" key="2">
    <source>
        <dbReference type="SAM" id="Phobius"/>
    </source>
</evidence>
<keyword evidence="2" id="KW-1133">Transmembrane helix</keyword>
<feature type="transmembrane region" description="Helical" evidence="2">
    <location>
        <begin position="78"/>
        <end position="96"/>
    </location>
</feature>
<reference evidence="3 4" key="1">
    <citation type="submission" date="2019-06" db="EMBL/GenBank/DDBJ databases">
        <title>Sequencing the genomes of 1000 actinobacteria strains.</title>
        <authorList>
            <person name="Klenk H.-P."/>
        </authorList>
    </citation>
    <scope>NUCLEOTIDE SEQUENCE [LARGE SCALE GENOMIC DNA]</scope>
    <source>
        <strain evidence="3 4">DSM 21776</strain>
    </source>
</reference>
<evidence type="ECO:0000313" key="3">
    <source>
        <dbReference type="EMBL" id="TQN45172.1"/>
    </source>
</evidence>
<name>A0A543PM66_9MICO</name>
<sequence>MGGEVTAMLLRRVIRWFVIVVVAVHGLLHLLGAVKGFGWAVVPALSTPIGPWLGLAWLVVAMLMLAVAVLLARRRCPWWLALAAAVASQALIVSAWQDASAGTAVNVLLLVVAAHAWARTGPRSLRAGYAHHVEAALAQTRQSGFVTEDHLATLPAPVARLLRHAGAVNRPAVIGFRATIHGRIRGGPAKPWMPFTGEQVNVYGPEPCRVFFMDATMFGLPVDVLHVFDRQGATMRVRLASVVPIVSAAGAEMDRAETVTVLNDLCLLAPAALVGAPIVWAPPESETSTATAEFTVGRQVVSATLTIDAEGRVTDFVSDDRLRASPDGRSFVPQRWSTPVRSEGEWSGHRVCREGEARWHAPEPEGSFTYLDFVVDDWTPIEGAPWSTAEDVPSASERGSGTLG</sequence>
<organism evidence="3 4">
    <name type="scientific">Humibacillus xanthopallidus</name>
    <dbReference type="NCBI Taxonomy" id="412689"/>
    <lineage>
        <taxon>Bacteria</taxon>
        <taxon>Bacillati</taxon>
        <taxon>Actinomycetota</taxon>
        <taxon>Actinomycetes</taxon>
        <taxon>Micrococcales</taxon>
        <taxon>Intrasporangiaceae</taxon>
        <taxon>Humibacillus</taxon>
    </lineage>
</organism>
<accession>A0A543PM66</accession>
<keyword evidence="2" id="KW-0472">Membrane</keyword>
<dbReference type="AlphaFoldDB" id="A0A543PM66"/>
<dbReference type="Proteomes" id="UP000320085">
    <property type="component" value="Unassembled WGS sequence"/>
</dbReference>
<feature type="transmembrane region" description="Helical" evidence="2">
    <location>
        <begin position="12"/>
        <end position="32"/>
    </location>
</feature>
<evidence type="ECO:0000256" key="1">
    <source>
        <dbReference type="SAM" id="MobiDB-lite"/>
    </source>
</evidence>